<accession>A0A512NFT6</accession>
<proteinExistence type="predicted"/>
<gene>
    <name evidence="3" type="ORF">RSO01_49730</name>
</gene>
<evidence type="ECO:0000313" key="3">
    <source>
        <dbReference type="EMBL" id="GEP57807.1"/>
    </source>
</evidence>
<keyword evidence="1" id="KW-0472">Membrane</keyword>
<protein>
    <recommendedName>
        <fullName evidence="2">Acyltransferase 3 domain-containing protein</fullName>
    </recommendedName>
</protein>
<dbReference type="GO" id="GO:0016020">
    <property type="term" value="C:membrane"/>
    <property type="evidence" value="ECO:0007669"/>
    <property type="project" value="TreeGrafter"/>
</dbReference>
<sequence length="402" mass="44414">MLAMASVKREEIQSLTGLRGVAALLVVIAHYWSWTKVTPQGALPDMPWAGAADIGMAIFFTLSGYVIALSYSHWDWRDRPAFNLIRLFFYRFARLYPAYLVFVVIAILTWPDIQDLSDPAAQSYVVPHLLLWQSWMPVKYGGELVSNAHFNVSWSLSVECALYLAFGLGAIVVALLPAWRFRSFILGVAGFYAIWLLVDAAWLYRQSLMPAGWSDGDWYLWLFHFSPFTVALQFLLGVGAFRATLVPLPSTVARLASELGLIGLITVQGLTIAGRLDHSNDALPAAIATVGLLIGARSGSIANRLLSGRAIVYLGTISYSLYLFHPIIPPMALHNRFFETYSTQAAAFHAVNFVSSIGLAIIFATGVYRLIEVPGRQWIRARADRLLGVQRSLATPVLEGTS</sequence>
<feature type="transmembrane region" description="Helical" evidence="1">
    <location>
        <begin position="183"/>
        <end position="204"/>
    </location>
</feature>
<feature type="transmembrane region" description="Helical" evidence="1">
    <location>
        <begin position="255"/>
        <end position="276"/>
    </location>
</feature>
<dbReference type="PANTHER" id="PTHR23028:SF131">
    <property type="entry name" value="BLR2367 PROTEIN"/>
    <property type="match status" value="1"/>
</dbReference>
<keyword evidence="1" id="KW-1133">Transmembrane helix</keyword>
<dbReference type="PANTHER" id="PTHR23028">
    <property type="entry name" value="ACETYLTRANSFERASE"/>
    <property type="match status" value="1"/>
</dbReference>
<feature type="transmembrane region" description="Helical" evidence="1">
    <location>
        <begin position="282"/>
        <end position="298"/>
    </location>
</feature>
<feature type="transmembrane region" description="Helical" evidence="1">
    <location>
        <begin position="54"/>
        <end position="71"/>
    </location>
</feature>
<feature type="transmembrane region" description="Helical" evidence="1">
    <location>
        <begin position="154"/>
        <end position="176"/>
    </location>
</feature>
<dbReference type="AlphaFoldDB" id="A0A512NFT6"/>
<dbReference type="InterPro" id="IPR050879">
    <property type="entry name" value="Acyltransferase_3"/>
</dbReference>
<comment type="caution">
    <text evidence="3">The sequence shown here is derived from an EMBL/GenBank/DDBJ whole genome shotgun (WGS) entry which is preliminary data.</text>
</comment>
<feature type="transmembrane region" description="Helical" evidence="1">
    <location>
        <begin position="219"/>
        <end position="243"/>
    </location>
</feature>
<dbReference type="InterPro" id="IPR002656">
    <property type="entry name" value="Acyl_transf_3_dom"/>
</dbReference>
<dbReference type="OrthoDB" id="505919at2"/>
<dbReference type="Proteomes" id="UP000321058">
    <property type="component" value="Unassembled WGS sequence"/>
</dbReference>
<dbReference type="GO" id="GO:0000271">
    <property type="term" value="P:polysaccharide biosynthetic process"/>
    <property type="evidence" value="ECO:0007669"/>
    <property type="project" value="TreeGrafter"/>
</dbReference>
<keyword evidence="1" id="KW-0812">Transmembrane</keyword>
<keyword evidence="4" id="KW-1185">Reference proteome</keyword>
<evidence type="ECO:0000259" key="2">
    <source>
        <dbReference type="Pfam" id="PF01757"/>
    </source>
</evidence>
<dbReference type="Pfam" id="PF01757">
    <property type="entry name" value="Acyl_transf_3"/>
    <property type="match status" value="1"/>
</dbReference>
<feature type="transmembrane region" description="Helical" evidence="1">
    <location>
        <begin position="348"/>
        <end position="371"/>
    </location>
</feature>
<evidence type="ECO:0000313" key="4">
    <source>
        <dbReference type="Proteomes" id="UP000321058"/>
    </source>
</evidence>
<feature type="transmembrane region" description="Helical" evidence="1">
    <location>
        <begin position="310"/>
        <end position="328"/>
    </location>
</feature>
<organism evidence="3 4">
    <name type="scientific">Reyranella soli</name>
    <dbReference type="NCBI Taxonomy" id="1230389"/>
    <lineage>
        <taxon>Bacteria</taxon>
        <taxon>Pseudomonadati</taxon>
        <taxon>Pseudomonadota</taxon>
        <taxon>Alphaproteobacteria</taxon>
        <taxon>Hyphomicrobiales</taxon>
        <taxon>Reyranellaceae</taxon>
        <taxon>Reyranella</taxon>
    </lineage>
</organism>
<evidence type="ECO:0000256" key="1">
    <source>
        <dbReference type="SAM" id="Phobius"/>
    </source>
</evidence>
<feature type="transmembrane region" description="Helical" evidence="1">
    <location>
        <begin position="92"/>
        <end position="110"/>
    </location>
</feature>
<name>A0A512NFT6_9HYPH</name>
<feature type="transmembrane region" description="Helical" evidence="1">
    <location>
        <begin position="12"/>
        <end position="34"/>
    </location>
</feature>
<dbReference type="EMBL" id="BKAJ01000088">
    <property type="protein sequence ID" value="GEP57807.1"/>
    <property type="molecule type" value="Genomic_DNA"/>
</dbReference>
<feature type="domain" description="Acyltransferase 3" evidence="2">
    <location>
        <begin position="13"/>
        <end position="338"/>
    </location>
</feature>
<dbReference type="GO" id="GO:0016747">
    <property type="term" value="F:acyltransferase activity, transferring groups other than amino-acyl groups"/>
    <property type="evidence" value="ECO:0007669"/>
    <property type="project" value="InterPro"/>
</dbReference>
<reference evidence="3 4" key="1">
    <citation type="submission" date="2019-07" db="EMBL/GenBank/DDBJ databases">
        <title>Whole genome shotgun sequence of Reyranella soli NBRC 108950.</title>
        <authorList>
            <person name="Hosoyama A."/>
            <person name="Uohara A."/>
            <person name="Ohji S."/>
            <person name="Ichikawa N."/>
        </authorList>
    </citation>
    <scope>NUCLEOTIDE SEQUENCE [LARGE SCALE GENOMIC DNA]</scope>
    <source>
        <strain evidence="3 4">NBRC 108950</strain>
    </source>
</reference>